<evidence type="ECO:0000256" key="2">
    <source>
        <dbReference type="ARBA" id="ARBA00006393"/>
    </source>
</evidence>
<reference evidence="7" key="1">
    <citation type="submission" date="2025-08" db="UniProtKB">
        <authorList>
            <consortium name="RefSeq"/>
        </authorList>
    </citation>
    <scope>IDENTIFICATION</scope>
</reference>
<keyword evidence="5" id="KW-0732">Signal</keyword>
<name>A0ABM1EF19_PRICU</name>
<dbReference type="InterPro" id="IPR004171">
    <property type="entry name" value="cAMP_dep_PKI"/>
</dbReference>
<evidence type="ECO:0000256" key="5">
    <source>
        <dbReference type="SAM" id="SignalP"/>
    </source>
</evidence>
<sequence length="107" mass="11320">MFKNLVVATLAAIVIVDKQEDDVMQSDVAYAQQLELFLHSGRTGRRNAITSVDDDNASLSTAGLPAALDKLTCSEGDESAGNDAPTMSPQQTQPDTTKPNAGKPDQT</sequence>
<comment type="function">
    <text evidence="1">Extremely potent competitive inhibitor of cAMP-dependent protein kinase activity, this protein interacts with the catalytic subunit of the enzyme after the cAMP-induced dissociation of its regulatory chains.</text>
</comment>
<feature type="compositionally biased region" description="Polar residues" evidence="4">
    <location>
        <begin position="85"/>
        <end position="107"/>
    </location>
</feature>
<evidence type="ECO:0000313" key="6">
    <source>
        <dbReference type="Proteomes" id="UP000695022"/>
    </source>
</evidence>
<protein>
    <submittedName>
        <fullName evidence="7">Uncharacterized protein LOC106811603</fullName>
    </submittedName>
</protein>
<evidence type="ECO:0000256" key="3">
    <source>
        <dbReference type="ARBA" id="ARBA00023013"/>
    </source>
</evidence>
<feature type="signal peptide" evidence="5">
    <location>
        <begin position="1"/>
        <end position="18"/>
    </location>
</feature>
<dbReference type="Proteomes" id="UP000695022">
    <property type="component" value="Unplaced"/>
</dbReference>
<dbReference type="Pfam" id="PF02827">
    <property type="entry name" value="PKI"/>
    <property type="match status" value="1"/>
</dbReference>
<keyword evidence="6" id="KW-1185">Reference proteome</keyword>
<comment type="similarity">
    <text evidence="2">Belongs to the PKI family.</text>
</comment>
<evidence type="ECO:0000256" key="1">
    <source>
        <dbReference type="ARBA" id="ARBA00002844"/>
    </source>
</evidence>
<feature type="chain" id="PRO_5046450107" evidence="5">
    <location>
        <begin position="19"/>
        <end position="107"/>
    </location>
</feature>
<evidence type="ECO:0000256" key="4">
    <source>
        <dbReference type="SAM" id="MobiDB-lite"/>
    </source>
</evidence>
<feature type="region of interest" description="Disordered" evidence="4">
    <location>
        <begin position="72"/>
        <end position="107"/>
    </location>
</feature>
<evidence type="ECO:0000313" key="7">
    <source>
        <dbReference type="RefSeq" id="XP_014670790.1"/>
    </source>
</evidence>
<dbReference type="GeneID" id="106811603"/>
<organism evidence="6 7">
    <name type="scientific">Priapulus caudatus</name>
    <name type="common">Priapulid worm</name>
    <dbReference type="NCBI Taxonomy" id="37621"/>
    <lineage>
        <taxon>Eukaryota</taxon>
        <taxon>Metazoa</taxon>
        <taxon>Ecdysozoa</taxon>
        <taxon>Scalidophora</taxon>
        <taxon>Priapulida</taxon>
        <taxon>Priapulimorpha</taxon>
        <taxon>Priapulimorphida</taxon>
        <taxon>Priapulidae</taxon>
        <taxon>Priapulus</taxon>
    </lineage>
</organism>
<dbReference type="RefSeq" id="XP_014670790.1">
    <property type="nucleotide sequence ID" value="XM_014815304.1"/>
</dbReference>
<keyword evidence="3" id="KW-0649">Protein kinase inhibitor</keyword>
<accession>A0ABM1EF19</accession>
<proteinExistence type="inferred from homology"/>
<gene>
    <name evidence="7" type="primary">LOC106811603</name>
</gene>